<accession>T1AZS8</accession>
<organism evidence="1">
    <name type="scientific">mine drainage metagenome</name>
    <dbReference type="NCBI Taxonomy" id="410659"/>
    <lineage>
        <taxon>unclassified sequences</taxon>
        <taxon>metagenomes</taxon>
        <taxon>ecological metagenomes</taxon>
    </lineage>
</organism>
<evidence type="ECO:0000313" key="1">
    <source>
        <dbReference type="EMBL" id="EQD61868.1"/>
    </source>
</evidence>
<dbReference type="EMBL" id="AUZX01006823">
    <property type="protein sequence ID" value="EQD61868.1"/>
    <property type="molecule type" value="Genomic_DNA"/>
</dbReference>
<reference evidence="1" key="1">
    <citation type="submission" date="2013-08" db="EMBL/GenBank/DDBJ databases">
        <authorList>
            <person name="Mendez C."/>
            <person name="Richter M."/>
            <person name="Ferrer M."/>
            <person name="Sanchez J."/>
        </authorList>
    </citation>
    <scope>NUCLEOTIDE SEQUENCE</scope>
</reference>
<sequence>MAGFAHAAGARLRHVKAHGALYHQTTGDAALAQAFTRAVRDFDAQLAVVAQSGSALLDAAQTLHLRGLREALPIAATTMM</sequence>
<dbReference type="InterPro" id="IPR011330">
    <property type="entry name" value="Glyco_hydro/deAcase_b/a-brl"/>
</dbReference>
<dbReference type="AlphaFoldDB" id="T1AZS8"/>
<dbReference type="PANTHER" id="PTHR30292:SF0">
    <property type="entry name" value="5-OXOPROLINASE SUBUNIT A"/>
    <property type="match status" value="1"/>
</dbReference>
<gene>
    <name evidence="1" type="ORF">B1A_09563</name>
</gene>
<proteinExistence type="predicted"/>
<reference evidence="1" key="2">
    <citation type="journal article" date="2014" name="ISME J.">
        <title>Microbial stratification in low pH oxic and suboxic macroscopic growths along an acid mine drainage.</title>
        <authorList>
            <person name="Mendez-Garcia C."/>
            <person name="Mesa V."/>
            <person name="Sprenger R.R."/>
            <person name="Richter M."/>
            <person name="Diez M.S."/>
            <person name="Solano J."/>
            <person name="Bargiela R."/>
            <person name="Golyshina O.V."/>
            <person name="Manteca A."/>
            <person name="Ramos J.L."/>
            <person name="Gallego J.R."/>
            <person name="Llorente I."/>
            <person name="Martins Dos Santos V.A."/>
            <person name="Jensen O.N."/>
            <person name="Pelaez A.I."/>
            <person name="Sanchez J."/>
            <person name="Ferrer M."/>
        </authorList>
    </citation>
    <scope>NUCLEOTIDE SEQUENCE</scope>
</reference>
<feature type="non-terminal residue" evidence="1">
    <location>
        <position position="80"/>
    </location>
</feature>
<name>T1AZS8_9ZZZZ</name>
<dbReference type="Pfam" id="PF03746">
    <property type="entry name" value="LamB_YcsF"/>
    <property type="match status" value="1"/>
</dbReference>
<dbReference type="SUPFAM" id="SSF88713">
    <property type="entry name" value="Glycoside hydrolase/deacetylase"/>
    <property type="match status" value="1"/>
</dbReference>
<protein>
    <submittedName>
        <fullName evidence="1">LamB/YcsF</fullName>
    </submittedName>
</protein>
<comment type="caution">
    <text evidence="1">The sequence shown here is derived from an EMBL/GenBank/DDBJ whole genome shotgun (WGS) entry which is preliminary data.</text>
</comment>
<dbReference type="InterPro" id="IPR005501">
    <property type="entry name" value="LamB/YcsF/PxpA-like"/>
</dbReference>
<dbReference type="Gene3D" id="3.20.20.370">
    <property type="entry name" value="Glycoside hydrolase/deacetylase"/>
    <property type="match status" value="1"/>
</dbReference>
<dbReference type="PANTHER" id="PTHR30292">
    <property type="entry name" value="UNCHARACTERIZED PROTEIN YBGL-RELATED"/>
    <property type="match status" value="1"/>
</dbReference>
<dbReference type="GO" id="GO:0005975">
    <property type="term" value="P:carbohydrate metabolic process"/>
    <property type="evidence" value="ECO:0007669"/>
    <property type="project" value="InterPro"/>
</dbReference>